<reference evidence="8" key="1">
    <citation type="journal article" date="2014" name="Nat. Genet.">
        <title>Genome and transcriptome of the porcine whipworm Trichuris suis.</title>
        <authorList>
            <person name="Jex A.R."/>
            <person name="Nejsum P."/>
            <person name="Schwarz E.M."/>
            <person name="Hu L."/>
            <person name="Young N.D."/>
            <person name="Hall R.S."/>
            <person name="Korhonen P.K."/>
            <person name="Liao S."/>
            <person name="Thamsborg S."/>
            <person name="Xia J."/>
            <person name="Xu P."/>
            <person name="Wang S."/>
            <person name="Scheerlinck J.P."/>
            <person name="Hofmann A."/>
            <person name="Sternberg P.W."/>
            <person name="Wang J."/>
            <person name="Gasser R.B."/>
        </authorList>
    </citation>
    <scope>NUCLEOTIDE SEQUENCE [LARGE SCALE GENOMIC DNA]</scope>
    <source>
        <strain evidence="8">DCEP-RM93F</strain>
    </source>
</reference>
<protein>
    <submittedName>
        <fullName evidence="8">Uncharacterized protein</fullName>
    </submittedName>
</protein>
<evidence type="ECO:0000256" key="3">
    <source>
        <dbReference type="ARBA" id="ARBA00022989"/>
    </source>
</evidence>
<dbReference type="PRINTS" id="PR00259">
    <property type="entry name" value="TMFOUR"/>
</dbReference>
<sequence>MAFEADALEHRASSPANCNCQDLNSAMALISDINSALDGSEIAATGLRSNVTPSSIVEPEELSTARLSELYTSRTGDLQKLEADYELLRDQYHNVCVEREDLLAKLERATEEHSNKVQQLEKQLNEYDCRNRCLQDRIVAQEAQFHRLISEKEECVAAQMQKLVRSTEVAQREKDNAVVRYAQREKDILVLEAANQKAKQEISHLTSDREALRSQIIAAKNDRETLDSDLAWFKRELDKLKGALHDADIRIKVAYQKSDELEEANKALTTEISTLKSVVKLPQREGCEEDSSTGTSNDAVTNVRTCCDASFELSELKGHLSAKNERIAELEKCVEEKCCSETNLRKELGNLQAQLKEAFANLTSAEEAKQRISEAEADKMQAEREACQCRQETERLLQLVERLTDSNTLMKTENLSLFSKLEAMDNAEKASAEVNKRAQLELKRLMKEVDEIRCSTQAEIDQFKITLDSVARSERQLSQCVSDELNSSRVQRKKQAIYVKELKGEIATLKKRLEQHESSNASQSSGGSALEGSSRAPSPTPSASAPKPFAVDPTVECYENSVRKVGCEHNQAMIEKIVKLQRAVARRNEKIEFLEENVKHLAQECRKKTRIIQAYISQMETGVTASEYLDSKKLEEMLDEAEVAKRGRTLMSNLFGTGMSNKEINLELALEMMRKFQVVLEDALLKNLILKENVQTLGQEISRLSLENGELRLHMADKERATLLSNFASALRITELRLNCCSHLFFSWESGAMASNSFTNLLRWTVFILNFLFWVAGIAVLGICIWLLFDRGVAQRMMELDERLHEFYVAVYLLLAVGIVMSLLGFMGCCGALRQSKCLLISFFLLLVIVFCAELTCGILAYTHQEQVQQYIEKSMYDTVINRYGADKAYTEVFDSIQSGLHCCGVKSYSDWLESYYATQKRDLPEFGIGSGGIGRVPFSCCNALGMREHSLNCGTTYDKMPLLMYEPYLNTKGCLNAVYGKFYQNLDIVIGLAVGIGCFQLIGMVFTMLLCCWIDHKKKEDYKTSGY</sequence>
<dbReference type="GO" id="GO:0031267">
    <property type="term" value="F:small GTPase binding"/>
    <property type="evidence" value="ECO:0007669"/>
    <property type="project" value="TreeGrafter"/>
</dbReference>
<feature type="transmembrane region" description="Helical" evidence="7">
    <location>
        <begin position="989"/>
        <end position="1015"/>
    </location>
</feature>
<feature type="coiled-coil region" evidence="5">
    <location>
        <begin position="181"/>
        <end position="278"/>
    </location>
</feature>
<organism evidence="8">
    <name type="scientific">Trichuris suis</name>
    <name type="common">pig whipworm</name>
    <dbReference type="NCBI Taxonomy" id="68888"/>
    <lineage>
        <taxon>Eukaryota</taxon>
        <taxon>Metazoa</taxon>
        <taxon>Ecdysozoa</taxon>
        <taxon>Nematoda</taxon>
        <taxon>Enoplea</taxon>
        <taxon>Dorylaimia</taxon>
        <taxon>Trichinellida</taxon>
        <taxon>Trichuridae</taxon>
        <taxon>Trichuris</taxon>
    </lineage>
</organism>
<dbReference type="PANTHER" id="PTHR18911">
    <property type="entry name" value="CTCL TUMOR ANTIGEN HD-CL-01"/>
    <property type="match status" value="1"/>
</dbReference>
<feature type="compositionally biased region" description="Low complexity" evidence="6">
    <location>
        <begin position="518"/>
        <end position="549"/>
    </location>
</feature>
<dbReference type="CDD" id="cd03127">
    <property type="entry name" value="tetraspanin_LEL"/>
    <property type="match status" value="1"/>
</dbReference>
<evidence type="ECO:0000256" key="4">
    <source>
        <dbReference type="ARBA" id="ARBA00023136"/>
    </source>
</evidence>
<dbReference type="GO" id="GO:0016020">
    <property type="term" value="C:membrane"/>
    <property type="evidence" value="ECO:0007669"/>
    <property type="project" value="UniProtKB-SubCell"/>
</dbReference>
<feature type="region of interest" description="Disordered" evidence="6">
    <location>
        <begin position="513"/>
        <end position="549"/>
    </location>
</feature>
<evidence type="ECO:0000313" key="8">
    <source>
        <dbReference type="EMBL" id="KFD71337.1"/>
    </source>
</evidence>
<dbReference type="InterPro" id="IPR018499">
    <property type="entry name" value="Tetraspanin/Peripherin"/>
</dbReference>
<keyword evidence="3 7" id="KW-1133">Transmembrane helix</keyword>
<dbReference type="InterPro" id="IPR008952">
    <property type="entry name" value="Tetraspanin_EC2_sf"/>
</dbReference>
<dbReference type="Gene3D" id="1.10.1450.10">
    <property type="entry name" value="Tetraspanin"/>
    <property type="match status" value="1"/>
</dbReference>
<feature type="coiled-coil region" evidence="5">
    <location>
        <begin position="341"/>
        <end position="385"/>
    </location>
</feature>
<dbReference type="InterPro" id="IPR038830">
    <property type="entry name" value="CCDC186"/>
</dbReference>
<dbReference type="Proteomes" id="UP000030758">
    <property type="component" value="Unassembled WGS sequence"/>
</dbReference>
<dbReference type="EMBL" id="KL367483">
    <property type="protein sequence ID" value="KFD71337.1"/>
    <property type="molecule type" value="Genomic_DNA"/>
</dbReference>
<feature type="transmembrane region" description="Helical" evidence="7">
    <location>
        <begin position="809"/>
        <end position="833"/>
    </location>
</feature>
<comment type="subcellular location">
    <subcellularLocation>
        <location evidence="1">Membrane</location>
        <topology evidence="1">Multi-pass membrane protein</topology>
    </subcellularLocation>
</comment>
<dbReference type="GO" id="GO:0005802">
    <property type="term" value="C:trans-Golgi network"/>
    <property type="evidence" value="ECO:0007669"/>
    <property type="project" value="TreeGrafter"/>
</dbReference>
<proteinExistence type="predicted"/>
<evidence type="ECO:0000256" key="1">
    <source>
        <dbReference type="ARBA" id="ARBA00004141"/>
    </source>
</evidence>
<dbReference type="Pfam" id="PF00335">
    <property type="entry name" value="Tetraspanin"/>
    <property type="match status" value="1"/>
</dbReference>
<feature type="transmembrane region" description="Helical" evidence="7">
    <location>
        <begin position="840"/>
        <end position="862"/>
    </location>
</feature>
<evidence type="ECO:0000256" key="5">
    <source>
        <dbReference type="SAM" id="Coils"/>
    </source>
</evidence>
<accession>A0A085NPE1</accession>
<feature type="coiled-coil region" evidence="5">
    <location>
        <begin position="577"/>
        <end position="611"/>
    </location>
</feature>
<dbReference type="AlphaFoldDB" id="A0A085NPE1"/>
<gene>
    <name evidence="8" type="ORF">M514_03585</name>
</gene>
<evidence type="ECO:0000256" key="2">
    <source>
        <dbReference type="ARBA" id="ARBA00022692"/>
    </source>
</evidence>
<keyword evidence="5" id="KW-0175">Coiled coil</keyword>
<evidence type="ECO:0000256" key="7">
    <source>
        <dbReference type="SAM" id="Phobius"/>
    </source>
</evidence>
<dbReference type="GO" id="GO:0099518">
    <property type="term" value="P:vesicle cytoskeletal trafficking"/>
    <property type="evidence" value="ECO:0007669"/>
    <property type="project" value="TreeGrafter"/>
</dbReference>
<keyword evidence="4 7" id="KW-0472">Membrane</keyword>
<feature type="coiled-coil region" evidence="5">
    <location>
        <begin position="78"/>
        <end position="144"/>
    </location>
</feature>
<name>A0A085NPE1_9BILA</name>
<evidence type="ECO:0000256" key="6">
    <source>
        <dbReference type="SAM" id="MobiDB-lite"/>
    </source>
</evidence>
<dbReference type="PANTHER" id="PTHR18911:SF5">
    <property type="entry name" value="COILED-COIL DOMAIN-CONTAINING PROTEIN 186"/>
    <property type="match status" value="1"/>
</dbReference>
<feature type="transmembrane region" description="Helical" evidence="7">
    <location>
        <begin position="767"/>
        <end position="789"/>
    </location>
</feature>
<keyword evidence="2 7" id="KW-0812">Transmembrane</keyword>
<dbReference type="SUPFAM" id="SSF48652">
    <property type="entry name" value="Tetraspanin"/>
    <property type="match status" value="1"/>
</dbReference>